<keyword evidence="1" id="KW-1133">Transmembrane helix</keyword>
<keyword evidence="1" id="KW-0472">Membrane</keyword>
<dbReference type="EMBL" id="JAVRJZ010000004">
    <property type="protein sequence ID" value="KAK2723813.1"/>
    <property type="molecule type" value="Genomic_DNA"/>
</dbReference>
<dbReference type="Proteomes" id="UP001187531">
    <property type="component" value="Unassembled WGS sequence"/>
</dbReference>
<evidence type="ECO:0000313" key="2">
    <source>
        <dbReference type="EMBL" id="KAK2723813.1"/>
    </source>
</evidence>
<evidence type="ECO:0000256" key="1">
    <source>
        <dbReference type="SAM" id="Phobius"/>
    </source>
</evidence>
<protein>
    <submittedName>
        <fullName evidence="2">Uncharacterized protein</fullName>
    </submittedName>
</protein>
<evidence type="ECO:0000313" key="3">
    <source>
        <dbReference type="Proteomes" id="UP001187531"/>
    </source>
</evidence>
<name>A0AA88I9D4_ARTSF</name>
<dbReference type="AlphaFoldDB" id="A0AA88I9D4"/>
<sequence>MARDPAQNKYCDTVHRRKIKRFSYEEKDESVNSGKQSFKINFFFVMLNTAISSLEEGFELMDNHRESFKFIYDIQSLQNFADKEELNKACKHLQIVLSVGEDCNVNNNELFEELQIFAEMLPSKSLPAHALSYITQLGYMDKFSNVIIALKIILTFLVSVVHDERSFFKSK</sequence>
<gene>
    <name evidence="2" type="ORF">QYM36_002232</name>
</gene>
<proteinExistence type="predicted"/>
<comment type="caution">
    <text evidence="2">The sequence shown here is derived from an EMBL/GenBank/DDBJ whole genome shotgun (WGS) entry which is preliminary data.</text>
</comment>
<accession>A0AA88I9D4</accession>
<feature type="transmembrane region" description="Helical" evidence="1">
    <location>
        <begin position="143"/>
        <end position="162"/>
    </location>
</feature>
<keyword evidence="1" id="KW-0812">Transmembrane</keyword>
<reference evidence="2" key="1">
    <citation type="submission" date="2023-07" db="EMBL/GenBank/DDBJ databases">
        <title>Chromosome-level genome assembly of Artemia franciscana.</title>
        <authorList>
            <person name="Jo E."/>
        </authorList>
    </citation>
    <scope>NUCLEOTIDE SEQUENCE</scope>
    <source>
        <tissue evidence="2">Whole body</tissue>
    </source>
</reference>
<keyword evidence="3" id="KW-1185">Reference proteome</keyword>
<organism evidence="2 3">
    <name type="scientific">Artemia franciscana</name>
    <name type="common">Brine shrimp</name>
    <name type="synonym">Artemia sanfranciscana</name>
    <dbReference type="NCBI Taxonomy" id="6661"/>
    <lineage>
        <taxon>Eukaryota</taxon>
        <taxon>Metazoa</taxon>
        <taxon>Ecdysozoa</taxon>
        <taxon>Arthropoda</taxon>
        <taxon>Crustacea</taxon>
        <taxon>Branchiopoda</taxon>
        <taxon>Anostraca</taxon>
        <taxon>Artemiidae</taxon>
        <taxon>Artemia</taxon>
    </lineage>
</organism>